<dbReference type="SUPFAM" id="SSF52151">
    <property type="entry name" value="FabD/lysophospholipase-like"/>
    <property type="match status" value="1"/>
</dbReference>
<protein>
    <submittedName>
        <fullName evidence="4">Acyltransferase domain-containing protein</fullName>
        <ecNumber evidence="4">2.3.1.-</ecNumber>
    </submittedName>
</protein>
<organism evidence="4 5">
    <name type="scientific">Streptomyces chrestomyceticus</name>
    <dbReference type="NCBI Taxonomy" id="68185"/>
    <lineage>
        <taxon>Bacteria</taxon>
        <taxon>Bacillati</taxon>
        <taxon>Actinomycetota</taxon>
        <taxon>Actinomycetes</taxon>
        <taxon>Kitasatosporales</taxon>
        <taxon>Streptomycetaceae</taxon>
        <taxon>Streptomyces</taxon>
    </lineage>
</organism>
<evidence type="ECO:0000256" key="1">
    <source>
        <dbReference type="ARBA" id="ARBA00022679"/>
    </source>
</evidence>
<dbReference type="Pfam" id="PF00698">
    <property type="entry name" value="Acyl_transf_1"/>
    <property type="match status" value="1"/>
</dbReference>
<dbReference type="GO" id="GO:0016746">
    <property type="term" value="F:acyltransferase activity"/>
    <property type="evidence" value="ECO:0007669"/>
    <property type="project" value="UniProtKB-KW"/>
</dbReference>
<proteinExistence type="predicted"/>
<dbReference type="PANTHER" id="PTHR43775">
    <property type="entry name" value="FATTY ACID SYNTHASE"/>
    <property type="match status" value="1"/>
</dbReference>
<keyword evidence="4" id="KW-0012">Acyltransferase</keyword>
<accession>A0ABU7X312</accession>
<dbReference type="EC" id="2.3.1.-" evidence="4"/>
<keyword evidence="1 4" id="KW-0808">Transferase</keyword>
<gene>
    <name evidence="4" type="ORF">RB636_33875</name>
</gene>
<dbReference type="Gene3D" id="3.30.70.3290">
    <property type="match status" value="1"/>
</dbReference>
<dbReference type="Gene3D" id="3.40.366.10">
    <property type="entry name" value="Malonyl-Coenzyme A Acyl Carrier Protein, domain 2"/>
    <property type="match status" value="1"/>
</dbReference>
<dbReference type="Proteomes" id="UP001348265">
    <property type="component" value="Unassembled WGS sequence"/>
</dbReference>
<reference evidence="4 5" key="1">
    <citation type="submission" date="2023-08" db="EMBL/GenBank/DDBJ databases">
        <authorList>
            <person name="Sharma P."/>
            <person name="Verma V."/>
            <person name="Mohan M.K."/>
            <person name="Dubey A.K."/>
        </authorList>
    </citation>
    <scope>NUCLEOTIDE SEQUENCE [LARGE SCALE GENOMIC DNA]</scope>
    <source>
        <strain evidence="4 5">ADP4</strain>
    </source>
</reference>
<keyword evidence="2" id="KW-0511">Multifunctional enzyme</keyword>
<dbReference type="PANTHER" id="PTHR43775:SF51">
    <property type="entry name" value="INACTIVE PHENOLPHTHIOCEROL SYNTHESIS POLYKETIDE SYNTHASE TYPE I PKS1-RELATED"/>
    <property type="match status" value="1"/>
</dbReference>
<dbReference type="InterPro" id="IPR001227">
    <property type="entry name" value="Ac_transferase_dom_sf"/>
</dbReference>
<dbReference type="RefSeq" id="WP_331789344.1">
    <property type="nucleotide sequence ID" value="NZ_JAVFKM010000025.1"/>
</dbReference>
<sequence>MVLGSGREELVTALGALAEGRDLPGVVSGVAGGAGKVGFVFTGQGAQRVGMGRQLYEAFPAFAAAFDEVCAGLDAHLEGSLAAVVRGEGDSSWPGGGRIDETVWAQPALFAVEVALFRLLTSWGVAPQVVAGHSIGELAAAHVAGVWSLEDACAVVAARGRLMQELPQGGAMVAVEAAEERVREILAGRPGVGIAAVNGPRAVVVSGVEDDVLAVAEELAQRGSRTGLLR</sequence>
<keyword evidence="5" id="KW-1185">Reference proteome</keyword>
<evidence type="ECO:0000259" key="3">
    <source>
        <dbReference type="SMART" id="SM00827"/>
    </source>
</evidence>
<evidence type="ECO:0000256" key="2">
    <source>
        <dbReference type="ARBA" id="ARBA00023268"/>
    </source>
</evidence>
<dbReference type="InterPro" id="IPR016035">
    <property type="entry name" value="Acyl_Trfase/lysoPLipase"/>
</dbReference>
<dbReference type="InterPro" id="IPR050091">
    <property type="entry name" value="PKS_NRPS_Biosynth_Enz"/>
</dbReference>
<evidence type="ECO:0000313" key="5">
    <source>
        <dbReference type="Proteomes" id="UP001348265"/>
    </source>
</evidence>
<dbReference type="EMBL" id="JAVFKM010000025">
    <property type="protein sequence ID" value="MEF3118153.1"/>
    <property type="molecule type" value="Genomic_DNA"/>
</dbReference>
<comment type="caution">
    <text evidence="4">The sequence shown here is derived from an EMBL/GenBank/DDBJ whole genome shotgun (WGS) entry which is preliminary data.</text>
</comment>
<dbReference type="SMART" id="SM00827">
    <property type="entry name" value="PKS_AT"/>
    <property type="match status" value="1"/>
</dbReference>
<evidence type="ECO:0000313" key="4">
    <source>
        <dbReference type="EMBL" id="MEF3118153.1"/>
    </source>
</evidence>
<name>A0ABU7X312_9ACTN</name>
<feature type="domain" description="Malonyl-CoA:ACP transacylase (MAT)" evidence="3">
    <location>
        <begin position="40"/>
        <end position="230"/>
    </location>
</feature>
<dbReference type="InterPro" id="IPR014043">
    <property type="entry name" value="Acyl_transferase_dom"/>
</dbReference>